<dbReference type="SUPFAM" id="SSF53187">
    <property type="entry name" value="Zn-dependent exopeptidases"/>
    <property type="match status" value="1"/>
</dbReference>
<protein>
    <submittedName>
        <fullName evidence="7">Carboxypeptidase PM20D1</fullName>
    </submittedName>
</protein>
<keyword evidence="2" id="KW-0645">Protease</keyword>
<evidence type="ECO:0000256" key="3">
    <source>
        <dbReference type="ARBA" id="ARBA00022723"/>
    </source>
</evidence>
<dbReference type="EMBL" id="VIVQ01000001">
    <property type="protein sequence ID" value="TWE12796.1"/>
    <property type="molecule type" value="Genomic_DNA"/>
</dbReference>
<sequence>MPNVKVLAAGVVAASSVAAVVTAVRGYRPLDELGTPATRPPDFDDLRDRAARTLQRVVRIPTVSYVDEGVADGAAFDALHDALREEFPLLHERLTLTRIGDHGLLFHWAGASAAQPLVLMAHQDVVPIDDETPWQQPAFDGAVDGDVIWGRGTLDDKGALIAICEAAELLLAQDFTPAQDVYLSFGANEEVSGDCAAQAVAELSRRGVTPWLVLDEGGAVAGEAFPGVDGPVAVVGVSEKGVTDVELRVTGAGGHASMPPRMGTTARLARAISRLENHPFTRAMPEPTVQMIDRVGRHSSGAVRLALALTHGRRRLLAAAFDRLGPETSAMTRTTMAVTRLRGAPGHNVLASTATAGVNVRVMLGESVADAVAHITKVVDDDQVEVVLLSGSEPSPLSPTSGPAWEHVTGAIQTVFPEAVATPYVMMAATDSRFFTEICSNVYRFAPFRMSRVQRESIHSVDEHLHLDALAEGVWWFRELIERLPA</sequence>
<dbReference type="GO" id="GO:0004180">
    <property type="term" value="F:carboxypeptidase activity"/>
    <property type="evidence" value="ECO:0007669"/>
    <property type="project" value="UniProtKB-KW"/>
</dbReference>
<evidence type="ECO:0000259" key="6">
    <source>
        <dbReference type="Pfam" id="PF07687"/>
    </source>
</evidence>
<dbReference type="AlphaFoldDB" id="A0A561EB18"/>
<dbReference type="InterPro" id="IPR002933">
    <property type="entry name" value="Peptidase_M20"/>
</dbReference>
<evidence type="ECO:0000313" key="8">
    <source>
        <dbReference type="Proteomes" id="UP000318297"/>
    </source>
</evidence>
<evidence type="ECO:0000256" key="1">
    <source>
        <dbReference type="ARBA" id="ARBA00006247"/>
    </source>
</evidence>
<comment type="caution">
    <text evidence="7">The sequence shown here is derived from an EMBL/GenBank/DDBJ whole genome shotgun (WGS) entry which is preliminary data.</text>
</comment>
<dbReference type="Gene3D" id="3.40.630.10">
    <property type="entry name" value="Zn peptidases"/>
    <property type="match status" value="1"/>
</dbReference>
<dbReference type="InterPro" id="IPR011650">
    <property type="entry name" value="Peptidase_M20_dimer"/>
</dbReference>
<keyword evidence="8" id="KW-1185">Reference proteome</keyword>
<dbReference type="GO" id="GO:0006508">
    <property type="term" value="P:proteolysis"/>
    <property type="evidence" value="ECO:0007669"/>
    <property type="project" value="UniProtKB-KW"/>
</dbReference>
<reference evidence="7 8" key="1">
    <citation type="submission" date="2019-06" db="EMBL/GenBank/DDBJ databases">
        <title>Sequencing the genomes of 1000 actinobacteria strains.</title>
        <authorList>
            <person name="Klenk H.-P."/>
        </authorList>
    </citation>
    <scope>NUCLEOTIDE SEQUENCE [LARGE SCALE GENOMIC DNA]</scope>
    <source>
        <strain evidence="7 8">DSM 19560</strain>
    </source>
</reference>
<dbReference type="Pfam" id="PF07687">
    <property type="entry name" value="M20_dimer"/>
    <property type="match status" value="1"/>
</dbReference>
<evidence type="ECO:0000313" key="7">
    <source>
        <dbReference type="EMBL" id="TWE12796.1"/>
    </source>
</evidence>
<keyword evidence="5" id="KW-0862">Zinc</keyword>
<evidence type="ECO:0000256" key="2">
    <source>
        <dbReference type="ARBA" id="ARBA00022670"/>
    </source>
</evidence>
<proteinExistence type="inferred from homology"/>
<keyword evidence="3" id="KW-0479">Metal-binding</keyword>
<dbReference type="Gene3D" id="3.30.70.360">
    <property type="match status" value="1"/>
</dbReference>
<dbReference type="InterPro" id="IPR047177">
    <property type="entry name" value="Pept_M20A"/>
</dbReference>
<dbReference type="RefSeq" id="WP_145227057.1">
    <property type="nucleotide sequence ID" value="NZ_VIVQ01000001.1"/>
</dbReference>
<evidence type="ECO:0000256" key="5">
    <source>
        <dbReference type="ARBA" id="ARBA00022833"/>
    </source>
</evidence>
<accession>A0A561EB18</accession>
<dbReference type="OrthoDB" id="3665926at2"/>
<dbReference type="PANTHER" id="PTHR45962:SF1">
    <property type="entry name" value="N-FATTY-ACYL-AMINO ACID SYNTHASE_HYDROLASE PM20D1"/>
    <property type="match status" value="1"/>
</dbReference>
<dbReference type="Proteomes" id="UP000318297">
    <property type="component" value="Unassembled WGS sequence"/>
</dbReference>
<dbReference type="Pfam" id="PF01546">
    <property type="entry name" value="Peptidase_M20"/>
    <property type="match status" value="1"/>
</dbReference>
<comment type="similarity">
    <text evidence="1">Belongs to the peptidase M20A family.</text>
</comment>
<dbReference type="InterPro" id="IPR036264">
    <property type="entry name" value="Bact_exopeptidase_dim_dom"/>
</dbReference>
<dbReference type="Gene3D" id="1.10.150.900">
    <property type="match status" value="1"/>
</dbReference>
<name>A0A561EB18_9MICO</name>
<keyword evidence="7" id="KW-0121">Carboxypeptidase</keyword>
<dbReference type="GO" id="GO:0046872">
    <property type="term" value="F:metal ion binding"/>
    <property type="evidence" value="ECO:0007669"/>
    <property type="project" value="UniProtKB-KW"/>
</dbReference>
<feature type="domain" description="Peptidase M20 dimerisation" evidence="6">
    <location>
        <begin position="238"/>
        <end position="384"/>
    </location>
</feature>
<dbReference type="SUPFAM" id="SSF55031">
    <property type="entry name" value="Bacterial exopeptidase dimerisation domain"/>
    <property type="match status" value="1"/>
</dbReference>
<keyword evidence="4" id="KW-0378">Hydrolase</keyword>
<organism evidence="7 8">
    <name type="scientific">Rudaeicoccus suwonensis</name>
    <dbReference type="NCBI Taxonomy" id="657409"/>
    <lineage>
        <taxon>Bacteria</taxon>
        <taxon>Bacillati</taxon>
        <taxon>Actinomycetota</taxon>
        <taxon>Actinomycetes</taxon>
        <taxon>Micrococcales</taxon>
        <taxon>Dermacoccaceae</taxon>
        <taxon>Rudaeicoccus</taxon>
    </lineage>
</organism>
<evidence type="ECO:0000256" key="4">
    <source>
        <dbReference type="ARBA" id="ARBA00022801"/>
    </source>
</evidence>
<dbReference type="PANTHER" id="PTHR45962">
    <property type="entry name" value="N-FATTY-ACYL-AMINO ACID SYNTHASE/HYDROLASE PM20D1"/>
    <property type="match status" value="1"/>
</dbReference>
<gene>
    <name evidence="7" type="ORF">BKA23_1614</name>
</gene>